<keyword evidence="8" id="KW-1185">Reference proteome</keyword>
<evidence type="ECO:0000313" key="7">
    <source>
        <dbReference type="EMBL" id="EGP85800.1"/>
    </source>
</evidence>
<dbReference type="PROSITE" id="PS00518">
    <property type="entry name" value="ZF_RING_1"/>
    <property type="match status" value="1"/>
</dbReference>
<dbReference type="Pfam" id="PF00097">
    <property type="entry name" value="zf-C3HC4"/>
    <property type="match status" value="1"/>
</dbReference>
<dbReference type="Proteomes" id="UP000008062">
    <property type="component" value="Chromosome 7"/>
</dbReference>
<dbReference type="HOGENOM" id="CLU_337461_0_0_1"/>
<evidence type="ECO:0000256" key="1">
    <source>
        <dbReference type="ARBA" id="ARBA00022723"/>
    </source>
</evidence>
<feature type="domain" description="RING-type" evidence="6">
    <location>
        <begin position="780"/>
        <end position="817"/>
    </location>
</feature>
<dbReference type="GeneID" id="13397562"/>
<dbReference type="GO" id="GO:0008270">
    <property type="term" value="F:zinc ion binding"/>
    <property type="evidence" value="ECO:0007669"/>
    <property type="project" value="UniProtKB-KW"/>
</dbReference>
<name>F9XGQ1_ZYMTI</name>
<feature type="region of interest" description="Disordered" evidence="5">
    <location>
        <begin position="335"/>
        <end position="355"/>
    </location>
</feature>
<dbReference type="OrthoDB" id="3000819at2759"/>
<keyword evidence="1" id="KW-0479">Metal-binding</keyword>
<protein>
    <recommendedName>
        <fullName evidence="6">RING-type domain-containing protein</fullName>
    </recommendedName>
</protein>
<evidence type="ECO:0000313" key="8">
    <source>
        <dbReference type="Proteomes" id="UP000008062"/>
    </source>
</evidence>
<dbReference type="InterPro" id="IPR018957">
    <property type="entry name" value="Znf_C3HC4_RING-type"/>
</dbReference>
<dbReference type="SUPFAM" id="SSF57850">
    <property type="entry name" value="RING/U-box"/>
    <property type="match status" value="1"/>
</dbReference>
<evidence type="ECO:0000256" key="4">
    <source>
        <dbReference type="PROSITE-ProRule" id="PRU00175"/>
    </source>
</evidence>
<feature type="compositionally biased region" description="Basic residues" evidence="5">
    <location>
        <begin position="345"/>
        <end position="355"/>
    </location>
</feature>
<dbReference type="PROSITE" id="PS50089">
    <property type="entry name" value="ZF_RING_2"/>
    <property type="match status" value="1"/>
</dbReference>
<accession>F9XGQ1</accession>
<gene>
    <name evidence="7" type="ORF">MYCGRDRAFT_94673</name>
</gene>
<dbReference type="AlphaFoldDB" id="F9XGQ1"/>
<evidence type="ECO:0000256" key="2">
    <source>
        <dbReference type="ARBA" id="ARBA00022771"/>
    </source>
</evidence>
<dbReference type="InterPro" id="IPR017907">
    <property type="entry name" value="Znf_RING_CS"/>
</dbReference>
<feature type="region of interest" description="Disordered" evidence="5">
    <location>
        <begin position="613"/>
        <end position="654"/>
    </location>
</feature>
<evidence type="ECO:0000256" key="3">
    <source>
        <dbReference type="ARBA" id="ARBA00022833"/>
    </source>
</evidence>
<dbReference type="RefSeq" id="XP_003850824.1">
    <property type="nucleotide sequence ID" value="XM_003850776.1"/>
</dbReference>
<dbReference type="InterPro" id="IPR013083">
    <property type="entry name" value="Znf_RING/FYVE/PHD"/>
</dbReference>
<reference evidence="7 8" key="1">
    <citation type="journal article" date="2011" name="PLoS Genet.">
        <title>Finished genome of the fungal wheat pathogen Mycosphaerella graminicola reveals dispensome structure, chromosome plasticity, and stealth pathogenesis.</title>
        <authorList>
            <person name="Goodwin S.B."/>
            <person name="Ben M'barek S."/>
            <person name="Dhillon B."/>
            <person name="Wittenberg A.H.J."/>
            <person name="Crane C.F."/>
            <person name="Hane J.K."/>
            <person name="Foster A.J."/>
            <person name="Van der Lee T.A.J."/>
            <person name="Grimwood J."/>
            <person name="Aerts A."/>
            <person name="Antoniw J."/>
            <person name="Bailey A."/>
            <person name="Bluhm B."/>
            <person name="Bowler J."/>
            <person name="Bristow J."/>
            <person name="van der Burgt A."/>
            <person name="Canto-Canche B."/>
            <person name="Churchill A.C.L."/>
            <person name="Conde-Ferraez L."/>
            <person name="Cools H.J."/>
            <person name="Coutinho P.M."/>
            <person name="Csukai M."/>
            <person name="Dehal P."/>
            <person name="De Wit P."/>
            <person name="Donzelli B."/>
            <person name="van de Geest H.C."/>
            <person name="van Ham R.C.H.J."/>
            <person name="Hammond-Kosack K.E."/>
            <person name="Henrissat B."/>
            <person name="Kilian A."/>
            <person name="Kobayashi A.K."/>
            <person name="Koopmann E."/>
            <person name="Kourmpetis Y."/>
            <person name="Kuzniar A."/>
            <person name="Lindquist E."/>
            <person name="Lombard V."/>
            <person name="Maliepaard C."/>
            <person name="Martins N."/>
            <person name="Mehrabi R."/>
            <person name="Nap J.P.H."/>
            <person name="Ponomarenko A."/>
            <person name="Rudd J.J."/>
            <person name="Salamov A."/>
            <person name="Schmutz J."/>
            <person name="Schouten H.J."/>
            <person name="Shapiro H."/>
            <person name="Stergiopoulos I."/>
            <person name="Torriani S.F.F."/>
            <person name="Tu H."/>
            <person name="de Vries R.P."/>
            <person name="Waalwijk C."/>
            <person name="Ware S.B."/>
            <person name="Wiebenga A."/>
            <person name="Zwiers L.-H."/>
            <person name="Oliver R.P."/>
            <person name="Grigoriev I.V."/>
            <person name="Kema G.H.J."/>
        </authorList>
    </citation>
    <scope>NUCLEOTIDE SEQUENCE [LARGE SCALE GENOMIC DNA]</scope>
    <source>
        <strain evidence="8">CBS 115943 / IPO323</strain>
    </source>
</reference>
<feature type="compositionally biased region" description="Polar residues" evidence="5">
    <location>
        <begin position="621"/>
        <end position="654"/>
    </location>
</feature>
<proteinExistence type="predicted"/>
<organism evidence="7 8">
    <name type="scientific">Zymoseptoria tritici (strain CBS 115943 / IPO323)</name>
    <name type="common">Speckled leaf blotch fungus</name>
    <name type="synonym">Septoria tritici</name>
    <dbReference type="NCBI Taxonomy" id="336722"/>
    <lineage>
        <taxon>Eukaryota</taxon>
        <taxon>Fungi</taxon>
        <taxon>Dikarya</taxon>
        <taxon>Ascomycota</taxon>
        <taxon>Pezizomycotina</taxon>
        <taxon>Dothideomycetes</taxon>
        <taxon>Dothideomycetidae</taxon>
        <taxon>Mycosphaerellales</taxon>
        <taxon>Mycosphaerellaceae</taxon>
        <taxon>Zymoseptoria</taxon>
    </lineage>
</organism>
<keyword evidence="3" id="KW-0862">Zinc</keyword>
<evidence type="ECO:0000256" key="5">
    <source>
        <dbReference type="SAM" id="MobiDB-lite"/>
    </source>
</evidence>
<dbReference type="Gene3D" id="3.30.40.10">
    <property type="entry name" value="Zinc/RING finger domain, C3HC4 (zinc finger)"/>
    <property type="match status" value="1"/>
</dbReference>
<evidence type="ECO:0000259" key="6">
    <source>
        <dbReference type="PROSITE" id="PS50089"/>
    </source>
</evidence>
<sequence length="844" mass="94543">MAEISKTNFLLCQALRYHMLYENGDFVEADIIAKDTVDAPGTSEAEIDDADWKAATCRIENVLEGLRSKPLFRSTDVTFSIFFATSVYAADSDIGPEIQPLLVELASWHWNHWKGPAASLRKQQPACAMKLQKLESRNDSAFVMNLAKLQKGKRTAPITLPVSKFPAWSDFLHGASKEELEIGTTADMTAMGSKPRPTPAKRAFLLHQALWYQMLYDHWGRPEASKMAVETTKVVGDIDWYEARSRVAYFFEHFQDEPPNELLGDFPDDIRWIASYYATSRVNWLDLQQILEEGAAKHWAAHTMELLDEHDRTSRGAAFKQDAFCPPVMPIFGSPRPEWTTASRPPRRKASKRKSHQCTDLRLPCPDDRLLCRLCGHTKRYTPHRCQASSSDPIMDNDLSEVMVDYECGRVAVQIIVQRLCRLERDHDHLTGSGSQFAASWIAVIMLKTSVRMCTAQAYSLASLVREYWAERYRAFCLNLVFTPSLGLPEFDDGIDNLAKMSMKHFRDLLNRVVTISIRQLEISGTIAEVRKLTSLRPQLTDSRRLPSPSTVLAQGQNRDDWSARQDLSEFAMDLAPPEYRRLLTMDAFKSSLVGDEMQQTWSFTKLLGSLPTQDHPHLDGTTSSNETQSAAQDNTHSDSQSTSQDAPKTQQVDQVPQIAAITISKSGQPIKSTHGKSTHDALMAVFAKSPFKSPPISATTQTITQTTDTNLANESNPTPSTASAAASWNIWIKANGPQPALGRNVTIAEIRSVLSGVDVSTITCTNLRDRIKVDMARLCRTCWEPIVEAAMGHCGHLFCTECLIEEALRERRCPLCMQALNAVELKVIMDGEQTWGLSLAWVL</sequence>
<dbReference type="KEGG" id="ztr:MYCGRDRAFT_94673"/>
<dbReference type="EMBL" id="CM001202">
    <property type="protein sequence ID" value="EGP85800.1"/>
    <property type="molecule type" value="Genomic_DNA"/>
</dbReference>
<keyword evidence="2 4" id="KW-0863">Zinc-finger</keyword>
<dbReference type="InterPro" id="IPR001841">
    <property type="entry name" value="Znf_RING"/>
</dbReference>
<dbReference type="SMART" id="SM00184">
    <property type="entry name" value="RING"/>
    <property type="match status" value="1"/>
</dbReference>
<dbReference type="InParanoid" id="F9XGQ1"/>